<dbReference type="Proteomes" id="UP000433089">
    <property type="component" value="Unassembled WGS sequence"/>
</dbReference>
<reference evidence="2 3" key="1">
    <citation type="submission" date="2019-10" db="EMBL/GenBank/DDBJ databases">
        <authorList>
            <person name="Karimi E."/>
        </authorList>
    </citation>
    <scope>NUCLEOTIDE SEQUENCE [LARGE SCALE GENOMIC DNA]</scope>
    <source>
        <strain evidence="2">Bacillus sp. 348</strain>
    </source>
</reference>
<evidence type="ECO:0000313" key="3">
    <source>
        <dbReference type="Proteomes" id="UP000433089"/>
    </source>
</evidence>
<organism evidence="2 3">
    <name type="scientific">Bacillus altitudinis</name>
    <dbReference type="NCBI Taxonomy" id="293387"/>
    <lineage>
        <taxon>Bacteria</taxon>
        <taxon>Bacillati</taxon>
        <taxon>Bacillota</taxon>
        <taxon>Bacilli</taxon>
        <taxon>Bacillales</taxon>
        <taxon>Bacillaceae</taxon>
        <taxon>Bacillus</taxon>
    </lineage>
</organism>
<feature type="region of interest" description="Disordered" evidence="1">
    <location>
        <begin position="114"/>
        <end position="141"/>
    </location>
</feature>
<dbReference type="AlphaFoldDB" id="A0A653TLA8"/>
<dbReference type="RefSeq" id="WP_159159824.1">
    <property type="nucleotide sequence ID" value="NZ_LR732831.1"/>
</dbReference>
<feature type="compositionally biased region" description="Basic and acidic residues" evidence="1">
    <location>
        <begin position="115"/>
        <end position="141"/>
    </location>
</feature>
<dbReference type="EMBL" id="CABWLH010000009">
    <property type="protein sequence ID" value="VXB81430.1"/>
    <property type="molecule type" value="Genomic_DNA"/>
</dbReference>
<gene>
    <name evidence="2" type="ORF">BACI348_41621</name>
</gene>
<name>A0A653TLA8_BACAB</name>
<evidence type="ECO:0008006" key="4">
    <source>
        <dbReference type="Google" id="ProtNLM"/>
    </source>
</evidence>
<evidence type="ECO:0000313" key="2">
    <source>
        <dbReference type="EMBL" id="VXB81430.1"/>
    </source>
</evidence>
<sequence>MSTGWVKLHRKILEHELWNDVTTFRLFTLLVMRASHQDGFKMNGVVLNKGQYIRSYSKLCEDLAYKEGRGLKKLSKSTIMRSIKKLVTNNIITVSETELGTLFTIVKYESYQEFSSDHETEPRTEEEPIAERRRNESGTKSELYQELKNLRIKEEEEEKRASVENDLTPFQQIEEKYLSRKGGLMLTPKDSAAIERILKERIPLENILVWIDEVFDQYQPKHRADSIKSFAYLESAILDRWHAQLHQPQPLKNNVSEFKPKQHRQSNLDALAQYAKENGIKFGGG</sequence>
<accession>A0A653TLA8</accession>
<protein>
    <recommendedName>
        <fullName evidence="4">DNA replication protein DnaD</fullName>
    </recommendedName>
</protein>
<proteinExistence type="predicted"/>
<evidence type="ECO:0000256" key="1">
    <source>
        <dbReference type="SAM" id="MobiDB-lite"/>
    </source>
</evidence>